<proteinExistence type="predicted"/>
<evidence type="ECO:0000313" key="2">
    <source>
        <dbReference type="EMBL" id="UTI62633.1"/>
    </source>
</evidence>
<protein>
    <submittedName>
        <fullName evidence="2">Uncharacterized protein</fullName>
    </submittedName>
</protein>
<name>A0ABY5DLE0_9ACTN</name>
<keyword evidence="3" id="KW-1185">Reference proteome</keyword>
<sequence>MAWPTPDAGGSRTVEPRTKHRSKRKPRAADARRLARRIEEASAELRAHDAGPRETTSTRLQAMHADKRAMRRDIYADAPQLEGSRTYRTQPRTGS</sequence>
<evidence type="ECO:0000313" key="3">
    <source>
        <dbReference type="Proteomes" id="UP001056035"/>
    </source>
</evidence>
<dbReference type="EMBL" id="CP098502">
    <property type="protein sequence ID" value="UTI62633.1"/>
    <property type="molecule type" value="Genomic_DNA"/>
</dbReference>
<accession>A0ABY5DLE0</accession>
<dbReference type="Proteomes" id="UP001056035">
    <property type="component" value="Chromosome"/>
</dbReference>
<dbReference type="RefSeq" id="WP_254569370.1">
    <property type="nucleotide sequence ID" value="NZ_CP098502.1"/>
</dbReference>
<feature type="compositionally biased region" description="Basic and acidic residues" evidence="1">
    <location>
        <begin position="64"/>
        <end position="75"/>
    </location>
</feature>
<reference evidence="2 3" key="1">
    <citation type="submission" date="2022-06" db="EMBL/GenBank/DDBJ databases">
        <title>Paraconexibacter antarcticus.</title>
        <authorList>
            <person name="Kim C.S."/>
        </authorList>
    </citation>
    <scope>NUCLEOTIDE SEQUENCE [LARGE SCALE GENOMIC DNA]</scope>
    <source>
        <strain evidence="2 3">02-257</strain>
    </source>
</reference>
<feature type="region of interest" description="Disordered" evidence="1">
    <location>
        <begin position="1"/>
        <end position="95"/>
    </location>
</feature>
<feature type="compositionally biased region" description="Basic and acidic residues" evidence="1">
    <location>
        <begin position="27"/>
        <end position="52"/>
    </location>
</feature>
<organism evidence="2 3">
    <name type="scientific">Paraconexibacter antarcticus</name>
    <dbReference type="NCBI Taxonomy" id="2949664"/>
    <lineage>
        <taxon>Bacteria</taxon>
        <taxon>Bacillati</taxon>
        <taxon>Actinomycetota</taxon>
        <taxon>Thermoleophilia</taxon>
        <taxon>Solirubrobacterales</taxon>
        <taxon>Paraconexibacteraceae</taxon>
        <taxon>Paraconexibacter</taxon>
    </lineage>
</organism>
<evidence type="ECO:0000256" key="1">
    <source>
        <dbReference type="SAM" id="MobiDB-lite"/>
    </source>
</evidence>
<gene>
    <name evidence="2" type="ORF">NBH00_14835</name>
</gene>
<feature type="compositionally biased region" description="Polar residues" evidence="1">
    <location>
        <begin position="86"/>
        <end position="95"/>
    </location>
</feature>